<keyword evidence="1" id="KW-0378">Hydrolase</keyword>
<dbReference type="EMBL" id="QAOG01000001">
    <property type="protein sequence ID" value="PTQ62429.1"/>
    <property type="molecule type" value="Genomic_DNA"/>
</dbReference>
<dbReference type="SFLD" id="SFLDG01129">
    <property type="entry name" value="C1.5:_HAD__Beta-PGM__Phosphata"/>
    <property type="match status" value="1"/>
</dbReference>
<dbReference type="InterPro" id="IPR006439">
    <property type="entry name" value="HAD-SF_hydro_IA"/>
</dbReference>
<dbReference type="SUPFAM" id="SSF56784">
    <property type="entry name" value="HAD-like"/>
    <property type="match status" value="1"/>
</dbReference>
<gene>
    <name evidence="2" type="ORF">C8J26_0709</name>
</gene>
<proteinExistence type="predicted"/>
<protein>
    <submittedName>
        <fullName evidence="2">2-haloacid dehalogenase</fullName>
    </submittedName>
</protein>
<keyword evidence="3" id="KW-1185">Reference proteome</keyword>
<sequence>MVNRAPIKALAFDVFGTVVDWRSGIARDAAPVLARLDRSDIDPHVFADGWRKRYQPALEEVRSGRRPFVILDTLHREALEDLLRHHRIDPAAIDDATLDDLTHAWHRLDPWPDSVEGLARLKTRFPIVTLSNGNIALMLDMARRAGLPWDAILGAEVSRVYKPLPESYLATARLLAIDPSELCLVAAHHSDLAAARAAGLQTAYVDRPHEYGGRAAPDADAAQDWDVSVGSLTQLADELCR</sequence>
<dbReference type="NCBIfam" id="TIGR01428">
    <property type="entry name" value="HAD_type_II"/>
    <property type="match status" value="1"/>
</dbReference>
<dbReference type="PANTHER" id="PTHR43316:SF3">
    <property type="entry name" value="HALOACID DEHALOGENASE, TYPE II (AFU_ORTHOLOGUE AFUA_2G07750)-RELATED"/>
    <property type="match status" value="1"/>
</dbReference>
<dbReference type="Gene3D" id="1.10.150.750">
    <property type="match status" value="1"/>
</dbReference>
<dbReference type="GO" id="GO:0019120">
    <property type="term" value="F:hydrolase activity, acting on acid halide bonds, in C-halide compounds"/>
    <property type="evidence" value="ECO:0007669"/>
    <property type="project" value="InterPro"/>
</dbReference>
<dbReference type="Gene3D" id="3.40.50.1000">
    <property type="entry name" value="HAD superfamily/HAD-like"/>
    <property type="match status" value="1"/>
</dbReference>
<name>A0A2T5GSY0_9SPHN</name>
<reference evidence="2 3" key="1">
    <citation type="submission" date="2018-04" db="EMBL/GenBank/DDBJ databases">
        <title>Genomic Encyclopedia of Type Strains, Phase III (KMG-III): the genomes of soil and plant-associated and newly described type strains.</title>
        <authorList>
            <person name="Whitman W."/>
        </authorList>
    </citation>
    <scope>NUCLEOTIDE SEQUENCE [LARGE SCALE GENOMIC DNA]</scope>
    <source>
        <strain evidence="2 3">MA101b</strain>
    </source>
</reference>
<organism evidence="2 3">
    <name type="scientific">Sphingomonas aurantiaca</name>
    <dbReference type="NCBI Taxonomy" id="185949"/>
    <lineage>
        <taxon>Bacteria</taxon>
        <taxon>Pseudomonadati</taxon>
        <taxon>Pseudomonadota</taxon>
        <taxon>Alphaproteobacteria</taxon>
        <taxon>Sphingomonadales</taxon>
        <taxon>Sphingomonadaceae</taxon>
        <taxon>Sphingomonas</taxon>
    </lineage>
</organism>
<dbReference type="InterPro" id="IPR023214">
    <property type="entry name" value="HAD_sf"/>
</dbReference>
<dbReference type="Proteomes" id="UP000244189">
    <property type="component" value="Unassembled WGS sequence"/>
</dbReference>
<dbReference type="InterPro" id="IPR051540">
    <property type="entry name" value="S-2-haloacid_dehalogenase"/>
</dbReference>
<evidence type="ECO:0000313" key="3">
    <source>
        <dbReference type="Proteomes" id="UP000244189"/>
    </source>
</evidence>
<dbReference type="SFLD" id="SFLDS00003">
    <property type="entry name" value="Haloacid_Dehalogenase"/>
    <property type="match status" value="1"/>
</dbReference>
<accession>A0A2T5GSY0</accession>
<dbReference type="Pfam" id="PF00702">
    <property type="entry name" value="Hydrolase"/>
    <property type="match status" value="1"/>
</dbReference>
<dbReference type="InterPro" id="IPR006328">
    <property type="entry name" value="2-HAD"/>
</dbReference>
<dbReference type="RefSeq" id="WP_107956706.1">
    <property type="nucleotide sequence ID" value="NZ_QAOG01000001.1"/>
</dbReference>
<dbReference type="NCBIfam" id="TIGR01493">
    <property type="entry name" value="HAD-SF-IA-v2"/>
    <property type="match status" value="1"/>
</dbReference>
<dbReference type="PANTHER" id="PTHR43316">
    <property type="entry name" value="HYDROLASE, HALOACID DELAHOGENASE-RELATED"/>
    <property type="match status" value="1"/>
</dbReference>
<dbReference type="CDD" id="cd02588">
    <property type="entry name" value="HAD_L2-DEX"/>
    <property type="match status" value="1"/>
</dbReference>
<dbReference type="AlphaFoldDB" id="A0A2T5GSY0"/>
<evidence type="ECO:0000313" key="2">
    <source>
        <dbReference type="EMBL" id="PTQ62429.1"/>
    </source>
</evidence>
<dbReference type="PRINTS" id="PR00413">
    <property type="entry name" value="HADHALOGNASE"/>
</dbReference>
<comment type="caution">
    <text evidence="2">The sequence shown here is derived from an EMBL/GenBank/DDBJ whole genome shotgun (WGS) entry which is preliminary data.</text>
</comment>
<evidence type="ECO:0000256" key="1">
    <source>
        <dbReference type="ARBA" id="ARBA00022801"/>
    </source>
</evidence>
<dbReference type="InterPro" id="IPR036412">
    <property type="entry name" value="HAD-like_sf"/>
</dbReference>